<sequence length="258" mass="27881">MRVTRYAPSEKVLRGRLNTNTVARLDEVATFTELLEVLAGLRTEHGPARILCTLDDVGQCAYTSGHASEDDRLWFDAGDPDEDDPAAQRRADDARATHVAAALEDPAERVAWDDLPGERLGGEADVAALVAVNRTPDTFLDDVVLVQRAPVSRDDLAVAGLPNGYFTSDWNVFQNHAVIRRMAGHGYRHIGIGASLLGFDRAAAPSAKEAEAVVADLKHLFGAPGAAGWAELAALLPQRPLLLLGYTENFPDMIEDFS</sequence>
<evidence type="ECO:0000313" key="2">
    <source>
        <dbReference type="Proteomes" id="UP001304298"/>
    </source>
</evidence>
<dbReference type="Proteomes" id="UP001304298">
    <property type="component" value="Unassembled WGS sequence"/>
</dbReference>
<dbReference type="EMBL" id="JAYFSI010000006">
    <property type="protein sequence ID" value="MEA5363207.1"/>
    <property type="molecule type" value="Genomic_DNA"/>
</dbReference>
<organism evidence="1 2">
    <name type="scientific">Amycolatopsis heterodermiae</name>
    <dbReference type="NCBI Taxonomy" id="3110235"/>
    <lineage>
        <taxon>Bacteria</taxon>
        <taxon>Bacillati</taxon>
        <taxon>Actinomycetota</taxon>
        <taxon>Actinomycetes</taxon>
        <taxon>Pseudonocardiales</taxon>
        <taxon>Pseudonocardiaceae</taxon>
        <taxon>Amycolatopsis</taxon>
    </lineage>
</organism>
<dbReference type="RefSeq" id="WP_323330957.1">
    <property type="nucleotide sequence ID" value="NZ_JAYFSI010000006.1"/>
</dbReference>
<comment type="caution">
    <text evidence="1">The sequence shown here is derived from an EMBL/GenBank/DDBJ whole genome shotgun (WGS) entry which is preliminary data.</text>
</comment>
<reference evidence="1 2" key="1">
    <citation type="submission" date="2023-12" db="EMBL/GenBank/DDBJ databases">
        <title>Amycolatopsis sp. V23-08.</title>
        <authorList>
            <person name="Somphong A."/>
        </authorList>
    </citation>
    <scope>NUCLEOTIDE SEQUENCE [LARGE SCALE GENOMIC DNA]</scope>
    <source>
        <strain evidence="1 2">V23-08</strain>
    </source>
</reference>
<gene>
    <name evidence="1" type="ORF">VA596_27000</name>
</gene>
<keyword evidence="2" id="KW-1185">Reference proteome</keyword>
<name>A0ABU5RAB7_9PSEU</name>
<proteinExistence type="predicted"/>
<protein>
    <submittedName>
        <fullName evidence="1">Uncharacterized protein</fullName>
    </submittedName>
</protein>
<accession>A0ABU5RAB7</accession>
<evidence type="ECO:0000313" key="1">
    <source>
        <dbReference type="EMBL" id="MEA5363207.1"/>
    </source>
</evidence>